<dbReference type="EC" id="2.3.1.189" evidence="4"/>
<accession>A0A9P2WNV2</accession>
<dbReference type="PANTHER" id="PTHR43877:SF1">
    <property type="entry name" value="ACETYLTRANSFERASE"/>
    <property type="match status" value="1"/>
</dbReference>
<feature type="domain" description="N-acetyltransferase" evidence="5">
    <location>
        <begin position="5"/>
        <end position="145"/>
    </location>
</feature>
<sequence length="323" mass="35723">MSHILTTDTLSPEQVAAVLALAEAVRDADGVAALSEQTLLRVRHGARGRGRFHLAYVDAEQGRVLAGCAFAEVSPGEPDSAEVAVAPQWRRHGLGQRLLDELWAHADARGLRVWAHGDLAPARALAASAGLQRMRALWKMRLPLRGTDSAPAATLPEPALRPEVAQQVEIRTFRVGVDEQEWLRTNARAFADHPEQGALTLEDLQQREQEPWFDPEGFFVAVDRGSGRIAGFHWTKVHDDGAGLTDGEPVGEVYVVGVDPDWQGSGLGRVLTLRGLHHLRDRGLPWVLLYVDEENRPAVQLYRSLGFELWESDVMYGRVPEER</sequence>
<dbReference type="GO" id="GO:0035447">
    <property type="term" value="F:mycothiol synthase activity"/>
    <property type="evidence" value="ECO:0007669"/>
    <property type="project" value="UniProtKB-UniRule"/>
</dbReference>
<evidence type="ECO:0000259" key="5">
    <source>
        <dbReference type="PROSITE" id="PS51186"/>
    </source>
</evidence>
<evidence type="ECO:0000313" key="7">
    <source>
        <dbReference type="Proteomes" id="UP000014184"/>
    </source>
</evidence>
<feature type="binding site" evidence="4">
    <location>
        <begin position="295"/>
        <end position="300"/>
    </location>
    <ligand>
        <name>acetyl-CoA</name>
        <dbReference type="ChEBI" id="CHEBI:57288"/>
        <label>2</label>
    </ligand>
</feature>
<feature type="binding site" evidence="4">
    <location>
        <begin position="263"/>
        <end position="269"/>
    </location>
    <ligand>
        <name>acetyl-CoA</name>
        <dbReference type="ChEBI" id="CHEBI:57288"/>
        <label>2</label>
    </ligand>
</feature>
<evidence type="ECO:0000256" key="1">
    <source>
        <dbReference type="ARBA" id="ARBA00022679"/>
    </source>
</evidence>
<comment type="function">
    <text evidence="4">Catalyzes the transfer of acetyl from acetyl-CoA to desacetylmycothiol (Cys-GlcN-Ins) to form mycothiol.</text>
</comment>
<dbReference type="PROSITE" id="PS51186">
    <property type="entry name" value="GNAT"/>
    <property type="match status" value="2"/>
</dbReference>
<comment type="caution">
    <text evidence="6">The sequence shown here is derived from an EMBL/GenBank/DDBJ whole genome shotgun (WGS) entry which is preliminary data.</text>
</comment>
<dbReference type="CDD" id="cd04301">
    <property type="entry name" value="NAT_SF"/>
    <property type="match status" value="2"/>
</dbReference>
<dbReference type="Proteomes" id="UP000014184">
    <property type="component" value="Unassembled WGS sequence"/>
</dbReference>
<feature type="binding site" evidence="4">
    <location>
        <position position="195"/>
    </location>
    <ligand>
        <name>1D-myo-inositol 2-(L-cysteinylamino)-2-deoxy-alpha-D-glucopyranoside</name>
        <dbReference type="ChEBI" id="CHEBI:58887"/>
    </ligand>
</feature>
<evidence type="ECO:0000256" key="3">
    <source>
        <dbReference type="ARBA" id="ARBA00023315"/>
    </source>
</evidence>
<dbReference type="Pfam" id="PF00583">
    <property type="entry name" value="Acetyltransf_1"/>
    <property type="match status" value="1"/>
</dbReference>
<organism evidence="6 7">
    <name type="scientific">Thermobifida fusca TM51</name>
    <dbReference type="NCBI Taxonomy" id="1169414"/>
    <lineage>
        <taxon>Bacteria</taxon>
        <taxon>Bacillati</taxon>
        <taxon>Actinomycetota</taxon>
        <taxon>Actinomycetes</taxon>
        <taxon>Streptosporangiales</taxon>
        <taxon>Nocardiopsidaceae</taxon>
        <taxon>Thermobifida</taxon>
    </lineage>
</organism>
<proteinExistence type="inferred from homology"/>
<dbReference type="InterPro" id="IPR017813">
    <property type="entry name" value="Mycothiol_AcTrfase"/>
</dbReference>
<dbReference type="PANTHER" id="PTHR43877">
    <property type="entry name" value="AMINOALKYLPHOSPHONATE N-ACETYLTRANSFERASE-RELATED-RELATED"/>
    <property type="match status" value="1"/>
</dbReference>
<dbReference type="GO" id="GO:0010125">
    <property type="term" value="P:mycothiol biosynthetic process"/>
    <property type="evidence" value="ECO:0007669"/>
    <property type="project" value="UniProtKB-UniRule"/>
</dbReference>
<keyword evidence="3 4" id="KW-0012">Acyltransferase</keyword>
<comment type="similarity">
    <text evidence="4">Belongs to the acetyltransferase family. MshD subfamily.</text>
</comment>
<keyword evidence="1 4" id="KW-0808">Transferase</keyword>
<comment type="caution">
    <text evidence="4">Lacks conserved residue(s) required for the propagation of feature annotation.</text>
</comment>
<comment type="subunit">
    <text evidence="4">Monomer.</text>
</comment>
<feature type="binding site" evidence="4">
    <location>
        <position position="290"/>
    </location>
    <ligand>
        <name>1D-myo-inositol 2-(L-cysteinylamino)-2-deoxy-alpha-D-glucopyranoside</name>
        <dbReference type="ChEBI" id="CHEBI:58887"/>
    </ligand>
</feature>
<feature type="binding site" evidence="4">
    <location>
        <position position="36"/>
    </location>
    <ligand>
        <name>1D-myo-inositol 2-(L-cysteinylamino)-2-deoxy-alpha-D-glucopyranoside</name>
        <dbReference type="ChEBI" id="CHEBI:58887"/>
    </ligand>
</feature>
<dbReference type="SUPFAM" id="SSF55729">
    <property type="entry name" value="Acyl-CoA N-acyltransferases (Nat)"/>
    <property type="match status" value="1"/>
</dbReference>
<evidence type="ECO:0000256" key="4">
    <source>
        <dbReference type="HAMAP-Rule" id="MF_01698"/>
    </source>
</evidence>
<feature type="binding site" evidence="4">
    <location>
        <position position="236"/>
    </location>
    <ligand>
        <name>1D-myo-inositol 2-(L-cysteinylamino)-2-deoxy-alpha-D-glucopyranoside</name>
        <dbReference type="ChEBI" id="CHEBI:58887"/>
    </ligand>
</feature>
<keyword evidence="2 4" id="KW-0677">Repeat</keyword>
<protein>
    <recommendedName>
        <fullName evidence="4">Mycothiol acetyltransferase</fullName>
        <shortName evidence="4">MSH acetyltransferase</shortName>
        <ecNumber evidence="4">2.3.1.189</ecNumber>
    </recommendedName>
    <alternativeName>
        <fullName evidence="4">Mycothiol synthase</fullName>
    </alternativeName>
</protein>
<dbReference type="Pfam" id="PF13508">
    <property type="entry name" value="Acetyltransf_7"/>
    <property type="match status" value="1"/>
</dbReference>
<dbReference type="AlphaFoldDB" id="A0A9P2WNV2"/>
<dbReference type="InterPro" id="IPR050832">
    <property type="entry name" value="Bact_Acetyltransf"/>
</dbReference>
<dbReference type="EMBL" id="AOSG01000083">
    <property type="protein sequence ID" value="EOR70202.1"/>
    <property type="molecule type" value="Genomic_DNA"/>
</dbReference>
<feature type="domain" description="N-acetyltransferase" evidence="5">
    <location>
        <begin position="168"/>
        <end position="323"/>
    </location>
</feature>
<dbReference type="InterPro" id="IPR000182">
    <property type="entry name" value="GNAT_dom"/>
</dbReference>
<name>A0A9P2WNV2_THEFU</name>
<comment type="catalytic activity">
    <reaction evidence="4">
        <text>1D-myo-inositol 2-(L-cysteinylamino)-2-deoxy-alpha-D-glucopyranoside + acetyl-CoA = mycothiol + CoA + H(+)</text>
        <dbReference type="Rhea" id="RHEA:26172"/>
        <dbReference type="ChEBI" id="CHEBI:15378"/>
        <dbReference type="ChEBI" id="CHEBI:16768"/>
        <dbReference type="ChEBI" id="CHEBI:57287"/>
        <dbReference type="ChEBI" id="CHEBI:57288"/>
        <dbReference type="ChEBI" id="CHEBI:58887"/>
        <dbReference type="EC" id="2.3.1.189"/>
    </reaction>
</comment>
<feature type="binding site" evidence="4">
    <location>
        <position position="252"/>
    </location>
    <ligand>
        <name>1D-myo-inositol 2-(L-cysteinylamino)-2-deoxy-alpha-D-glucopyranoside</name>
        <dbReference type="ChEBI" id="CHEBI:58887"/>
    </ligand>
</feature>
<dbReference type="HAMAP" id="MF_01698">
    <property type="entry name" value="MshD"/>
    <property type="match status" value="1"/>
</dbReference>
<evidence type="ECO:0000256" key="2">
    <source>
        <dbReference type="ARBA" id="ARBA00022737"/>
    </source>
</evidence>
<dbReference type="InterPro" id="IPR016181">
    <property type="entry name" value="Acyl_CoA_acyltransferase"/>
</dbReference>
<feature type="binding site" evidence="4">
    <location>
        <begin position="83"/>
        <end position="85"/>
    </location>
    <ligand>
        <name>acetyl-CoA</name>
        <dbReference type="ChEBI" id="CHEBI:57288"/>
        <label>1</label>
    </ligand>
</feature>
<gene>
    <name evidence="4" type="primary">mshD</name>
    <name evidence="6" type="ORF">TM51_14090</name>
</gene>
<evidence type="ECO:0000313" key="6">
    <source>
        <dbReference type="EMBL" id="EOR70202.1"/>
    </source>
</evidence>
<feature type="binding site" evidence="4">
    <location>
        <begin position="256"/>
        <end position="258"/>
    </location>
    <ligand>
        <name>acetyl-CoA</name>
        <dbReference type="ChEBI" id="CHEBI:57288"/>
        <label>2</label>
    </ligand>
</feature>
<keyword evidence="7" id="KW-1185">Reference proteome</keyword>
<dbReference type="Gene3D" id="3.40.630.30">
    <property type="match status" value="1"/>
</dbReference>
<dbReference type="PIRSF" id="PIRSF021524">
    <property type="entry name" value="MSH_acetyltransferase"/>
    <property type="match status" value="1"/>
</dbReference>
<reference evidence="6 7" key="1">
    <citation type="journal article" date="2013" name="Genome Announc.">
        <title>Draft Genome Sequence of the Lignocellulose Decomposer Thermobifida fusca Strain TM51.</title>
        <authorList>
            <person name="Toth A."/>
            <person name="Barna T."/>
            <person name="Nagy I."/>
            <person name="Horvath B."/>
            <person name="Nagy I."/>
            <person name="Tancsics A."/>
            <person name="Kriszt B."/>
            <person name="Baka E."/>
            <person name="Fekete C."/>
            <person name="Kukolya J."/>
        </authorList>
    </citation>
    <scope>NUCLEOTIDE SEQUENCE [LARGE SCALE GENOMIC DNA]</scope>
    <source>
        <strain evidence="6 7">TM51</strain>
    </source>
</reference>
<dbReference type="NCBIfam" id="TIGR03448">
    <property type="entry name" value="mycothiol_MshD"/>
    <property type="match status" value="1"/>
</dbReference>
<dbReference type="RefSeq" id="WP_016189282.1">
    <property type="nucleotide sequence ID" value="NZ_AOSG01000083.1"/>
</dbReference>